<protein>
    <submittedName>
        <fullName evidence="3">Uncharacterized protein</fullName>
    </submittedName>
</protein>
<evidence type="ECO:0000256" key="2">
    <source>
        <dbReference type="SAM" id="Phobius"/>
    </source>
</evidence>
<gene>
    <name evidence="3" type="ORF">LXN57_35965</name>
</gene>
<name>A0ABT0YB42_9ACTN</name>
<feature type="transmembrane region" description="Helical" evidence="2">
    <location>
        <begin position="50"/>
        <end position="68"/>
    </location>
</feature>
<proteinExistence type="predicted"/>
<evidence type="ECO:0000256" key="1">
    <source>
        <dbReference type="SAM" id="MobiDB-lite"/>
    </source>
</evidence>
<feature type="transmembrane region" description="Helical" evidence="2">
    <location>
        <begin position="96"/>
        <end position="119"/>
    </location>
</feature>
<keyword evidence="2" id="KW-0472">Membrane</keyword>
<comment type="caution">
    <text evidence="3">The sequence shown here is derived from an EMBL/GenBank/DDBJ whole genome shotgun (WGS) entry which is preliminary data.</text>
</comment>
<feature type="region of interest" description="Disordered" evidence="1">
    <location>
        <begin position="203"/>
        <end position="261"/>
    </location>
</feature>
<keyword evidence="2" id="KW-1133">Transmembrane helix</keyword>
<reference evidence="3 4" key="1">
    <citation type="submission" date="2022-06" db="EMBL/GenBank/DDBJ databases">
        <title>Actinoplanes abujensis sp. nov., isolated from Nigerian arid soil.</title>
        <authorList>
            <person name="Ding P."/>
        </authorList>
    </citation>
    <scope>NUCLEOTIDE SEQUENCE [LARGE SCALE GENOMIC DNA]</scope>
    <source>
        <strain evidence="4">TRM88002</strain>
    </source>
</reference>
<feature type="compositionally biased region" description="Basic and acidic residues" evidence="1">
    <location>
        <begin position="227"/>
        <end position="237"/>
    </location>
</feature>
<evidence type="ECO:0000313" key="4">
    <source>
        <dbReference type="Proteomes" id="UP001523216"/>
    </source>
</evidence>
<feature type="transmembrane region" description="Helical" evidence="2">
    <location>
        <begin position="131"/>
        <end position="156"/>
    </location>
</feature>
<dbReference type="RefSeq" id="WP_251802684.1">
    <property type="nucleotide sequence ID" value="NZ_JAMQOL010000053.1"/>
</dbReference>
<evidence type="ECO:0000313" key="3">
    <source>
        <dbReference type="EMBL" id="MCM4082970.1"/>
    </source>
</evidence>
<dbReference type="EMBL" id="JAMQOL010000053">
    <property type="protein sequence ID" value="MCM4082970.1"/>
    <property type="molecule type" value="Genomic_DNA"/>
</dbReference>
<keyword evidence="4" id="KW-1185">Reference proteome</keyword>
<accession>A0ABT0YB42</accession>
<feature type="transmembrane region" description="Helical" evidence="2">
    <location>
        <begin position="176"/>
        <end position="195"/>
    </location>
</feature>
<organism evidence="3 4">
    <name type="scientific">Paractinoplanes hotanensis</name>
    <dbReference type="NCBI Taxonomy" id="2906497"/>
    <lineage>
        <taxon>Bacteria</taxon>
        <taxon>Bacillati</taxon>
        <taxon>Actinomycetota</taxon>
        <taxon>Actinomycetes</taxon>
        <taxon>Micromonosporales</taxon>
        <taxon>Micromonosporaceae</taxon>
        <taxon>Paractinoplanes</taxon>
    </lineage>
</organism>
<dbReference type="Proteomes" id="UP001523216">
    <property type="component" value="Unassembled WGS sequence"/>
</dbReference>
<keyword evidence="2" id="KW-0812">Transmembrane</keyword>
<sequence>MPAPQQQPTPLEIDVTPPEAVVEFGSSSEPRRSRWNTSGLTRDLMADRRTVPLTAALAALAALVSVLSEWQVTTLDASALGVDAGERVLPTGIDDLGALGIGYVLGLFLVVPAVVLTLFGPPGGRRYARLAGLSVAGTQLGLLIAVASAVSSVSYAIDPVYRIALEDGETTLAYGRGLWCAFAGILLVLAALYLAGRHLPAGAGAGSESPVPVGEAEPDAVWSWRRPVADGTDRPGDEPLDLTVAPSQPFTSLNDDRDRPS</sequence>